<feature type="domain" description="Acyl-CoA dehydrogenase/oxidase N-terminal" evidence="7">
    <location>
        <begin position="37"/>
        <end position="152"/>
    </location>
</feature>
<sequence length="473" mass="54083">MASNNDVAALLEEVPFKNYPPWVVQKLRPQAVDLIRRVHKWVENECIPAEPILKAQLAQGKSRWVTPPLIYELRKKAKAQGLFNIFLPNHFKESPGLTNLEYSCCAELMGRVYWAAQTMNCHAPDTGNMELLAKYCSEEQKQKWLKPLMDGEAFSAYSMTEPDVASSDATNISCRLTLDKSTNEYVINGRKLYGNVLWNDEVKFHILMACSDPGNPNPWRRHTMIIVPRDTPGHRQVRNLSIMGYDHAPDGHGEYIYENARVPAENVIWGEGRAFDIAQGRLGPGRIHHCMRLVGQAERAYEFALLRCMDERKKPRGRLIGSFDSNIERIAQMRLEIDSMKLVVMNAADTMDIRGNKAGRYVIAQSKIMVPEKLAAVIDDCMQMYGGQGLTQHTPLPEMWTYARFVRLADGPDAAHRHQVGRDQLKAAKKENLVSKYEGYRDRERDLRKLWKMEGLDDEFDWEYIPLASSSKL</sequence>
<gene>
    <name evidence="8" type="ORF">AB675_8093</name>
</gene>
<evidence type="ECO:0000259" key="6">
    <source>
        <dbReference type="Pfam" id="PF00441"/>
    </source>
</evidence>
<dbReference type="GO" id="GO:0033539">
    <property type="term" value="P:fatty acid beta-oxidation using acyl-CoA dehydrogenase"/>
    <property type="evidence" value="ECO:0007669"/>
    <property type="project" value="TreeGrafter"/>
</dbReference>
<dbReference type="InterPro" id="IPR046373">
    <property type="entry name" value="Acyl-CoA_Oxase/DH_mid-dom_sf"/>
</dbReference>
<dbReference type="VEuPathDB" id="FungiDB:AB675_8093"/>
<evidence type="ECO:0000256" key="3">
    <source>
        <dbReference type="ARBA" id="ARBA00022630"/>
    </source>
</evidence>
<dbReference type="InterPro" id="IPR037069">
    <property type="entry name" value="AcylCoA_DH/ox_N_sf"/>
</dbReference>
<dbReference type="Pfam" id="PF00441">
    <property type="entry name" value="Acyl-CoA_dh_1"/>
    <property type="match status" value="1"/>
</dbReference>
<dbReference type="Gene3D" id="2.40.110.10">
    <property type="entry name" value="Butyryl-CoA Dehydrogenase, subunit A, domain 2"/>
    <property type="match status" value="1"/>
</dbReference>
<dbReference type="EMBL" id="LFJN01000010">
    <property type="protein sequence ID" value="KPI41046.1"/>
    <property type="molecule type" value="Genomic_DNA"/>
</dbReference>
<evidence type="ECO:0000256" key="5">
    <source>
        <dbReference type="ARBA" id="ARBA00023002"/>
    </source>
</evidence>
<dbReference type="OrthoDB" id="434771at2759"/>
<dbReference type="Gene3D" id="1.20.140.10">
    <property type="entry name" value="Butyryl-CoA Dehydrogenase, subunit A, domain 3"/>
    <property type="match status" value="1"/>
</dbReference>
<comment type="caution">
    <text evidence="8">The sequence shown here is derived from an EMBL/GenBank/DDBJ whole genome shotgun (WGS) entry which is preliminary data.</text>
</comment>
<dbReference type="GO" id="GO:0005737">
    <property type="term" value="C:cytoplasm"/>
    <property type="evidence" value="ECO:0007669"/>
    <property type="project" value="TreeGrafter"/>
</dbReference>
<name>A0A0N1HBX9_9EURO</name>
<dbReference type="Proteomes" id="UP000038010">
    <property type="component" value="Unassembled WGS sequence"/>
</dbReference>
<keyword evidence="9" id="KW-1185">Reference proteome</keyword>
<dbReference type="GO" id="GO:0003995">
    <property type="term" value="F:acyl-CoA dehydrogenase activity"/>
    <property type="evidence" value="ECO:0007669"/>
    <property type="project" value="TreeGrafter"/>
</dbReference>
<dbReference type="SUPFAM" id="SSF47203">
    <property type="entry name" value="Acyl-CoA dehydrogenase C-terminal domain-like"/>
    <property type="match status" value="1"/>
</dbReference>
<proteinExistence type="inferred from homology"/>
<evidence type="ECO:0000256" key="1">
    <source>
        <dbReference type="ARBA" id="ARBA00001974"/>
    </source>
</evidence>
<accession>A0A0N1HBX9</accession>
<dbReference type="Pfam" id="PF02771">
    <property type="entry name" value="Acyl-CoA_dh_N"/>
    <property type="match status" value="1"/>
</dbReference>
<dbReference type="InterPro" id="IPR013786">
    <property type="entry name" value="AcylCoA_DH/ox_N"/>
</dbReference>
<dbReference type="PANTHER" id="PTHR48083:SF11">
    <property type="entry name" value="ACYL-COA DEHYDROGENASE_OXIDASE C-TERMINAL DOMAIN-CONTAINING PROTEIN"/>
    <property type="match status" value="1"/>
</dbReference>
<reference evidence="8 9" key="1">
    <citation type="submission" date="2015-06" db="EMBL/GenBank/DDBJ databases">
        <title>Draft genome of the ant-associated black yeast Phialophora attae CBS 131958.</title>
        <authorList>
            <person name="Moreno L.F."/>
            <person name="Stielow B.J."/>
            <person name="de Hoog S."/>
            <person name="Vicente V.A."/>
            <person name="Weiss V.A."/>
            <person name="de Vries M."/>
            <person name="Cruz L.M."/>
            <person name="Souza E.M."/>
        </authorList>
    </citation>
    <scope>NUCLEOTIDE SEQUENCE [LARGE SCALE GENOMIC DNA]</scope>
    <source>
        <strain evidence="8 9">CBS 131958</strain>
    </source>
</reference>
<comment type="similarity">
    <text evidence="2">Belongs to the acyl-CoA dehydrogenase family.</text>
</comment>
<dbReference type="InterPro" id="IPR050741">
    <property type="entry name" value="Acyl-CoA_dehydrogenase"/>
</dbReference>
<keyword evidence="3" id="KW-0285">Flavoprotein</keyword>
<keyword evidence="5" id="KW-0560">Oxidoreductase</keyword>
<dbReference type="InterPro" id="IPR009100">
    <property type="entry name" value="AcylCoA_DH/oxidase_NM_dom_sf"/>
</dbReference>
<evidence type="ECO:0000313" key="8">
    <source>
        <dbReference type="EMBL" id="KPI41046.1"/>
    </source>
</evidence>
<dbReference type="Gene3D" id="1.10.540.10">
    <property type="entry name" value="Acyl-CoA dehydrogenase/oxidase, N-terminal domain"/>
    <property type="match status" value="1"/>
</dbReference>
<dbReference type="InterPro" id="IPR036250">
    <property type="entry name" value="AcylCo_DH-like_C"/>
</dbReference>
<feature type="domain" description="Acyl-CoA dehydrogenase/oxidase C-terminal" evidence="6">
    <location>
        <begin position="275"/>
        <end position="423"/>
    </location>
</feature>
<dbReference type="RefSeq" id="XP_018001009.1">
    <property type="nucleotide sequence ID" value="XM_018148512.1"/>
</dbReference>
<evidence type="ECO:0000256" key="2">
    <source>
        <dbReference type="ARBA" id="ARBA00009347"/>
    </source>
</evidence>
<evidence type="ECO:0000313" key="9">
    <source>
        <dbReference type="Proteomes" id="UP000038010"/>
    </source>
</evidence>
<dbReference type="GeneID" id="28740392"/>
<dbReference type="PANTHER" id="PTHR48083">
    <property type="entry name" value="MEDIUM-CHAIN SPECIFIC ACYL-COA DEHYDROGENASE, MITOCHONDRIAL-RELATED"/>
    <property type="match status" value="1"/>
</dbReference>
<comment type="cofactor">
    <cofactor evidence="1">
        <name>FAD</name>
        <dbReference type="ChEBI" id="CHEBI:57692"/>
    </cofactor>
</comment>
<protein>
    <submittedName>
        <fullName evidence="8">Acyl-CoA dehydrogenase family member 10</fullName>
    </submittedName>
</protein>
<dbReference type="AlphaFoldDB" id="A0A0N1HBX9"/>
<keyword evidence="4" id="KW-0274">FAD</keyword>
<evidence type="ECO:0000259" key="7">
    <source>
        <dbReference type="Pfam" id="PF02771"/>
    </source>
</evidence>
<dbReference type="GO" id="GO:0050660">
    <property type="term" value="F:flavin adenine dinucleotide binding"/>
    <property type="evidence" value="ECO:0007669"/>
    <property type="project" value="InterPro"/>
</dbReference>
<dbReference type="InterPro" id="IPR009075">
    <property type="entry name" value="AcylCo_DH/oxidase_C"/>
</dbReference>
<evidence type="ECO:0000256" key="4">
    <source>
        <dbReference type="ARBA" id="ARBA00022827"/>
    </source>
</evidence>
<dbReference type="SUPFAM" id="SSF56645">
    <property type="entry name" value="Acyl-CoA dehydrogenase NM domain-like"/>
    <property type="match status" value="1"/>
</dbReference>
<dbReference type="STRING" id="1664694.A0A0N1HBX9"/>
<organism evidence="8 9">
    <name type="scientific">Cyphellophora attinorum</name>
    <dbReference type="NCBI Taxonomy" id="1664694"/>
    <lineage>
        <taxon>Eukaryota</taxon>
        <taxon>Fungi</taxon>
        <taxon>Dikarya</taxon>
        <taxon>Ascomycota</taxon>
        <taxon>Pezizomycotina</taxon>
        <taxon>Eurotiomycetes</taxon>
        <taxon>Chaetothyriomycetidae</taxon>
        <taxon>Chaetothyriales</taxon>
        <taxon>Cyphellophoraceae</taxon>
        <taxon>Cyphellophora</taxon>
    </lineage>
</organism>